<dbReference type="Gene3D" id="3.30.870.10">
    <property type="entry name" value="Endonuclease Chain A"/>
    <property type="match status" value="2"/>
</dbReference>
<dbReference type="InterPro" id="IPR001736">
    <property type="entry name" value="PLipase_D/transphosphatidylase"/>
</dbReference>
<dbReference type="GO" id="GO:0032049">
    <property type="term" value="P:cardiolipin biosynthetic process"/>
    <property type="evidence" value="ECO:0007669"/>
    <property type="project" value="UniProtKB-ARBA"/>
</dbReference>
<name>A0A1F4XLJ1_9BACT</name>
<dbReference type="Proteomes" id="UP000177614">
    <property type="component" value="Unassembled WGS sequence"/>
</dbReference>
<dbReference type="CDD" id="cd00138">
    <property type="entry name" value="PLDc_SF"/>
    <property type="match status" value="1"/>
</dbReference>
<dbReference type="GO" id="GO:0030572">
    <property type="term" value="F:phosphatidyltransferase activity"/>
    <property type="evidence" value="ECO:0007669"/>
    <property type="project" value="UniProtKB-ARBA"/>
</dbReference>
<dbReference type="PANTHER" id="PTHR21248:SF22">
    <property type="entry name" value="PHOSPHOLIPASE D"/>
    <property type="match status" value="1"/>
</dbReference>
<dbReference type="SUPFAM" id="SSF56024">
    <property type="entry name" value="Phospholipase D/nuclease"/>
    <property type="match status" value="2"/>
</dbReference>
<dbReference type="EMBL" id="MEWR01000004">
    <property type="protein sequence ID" value="OGC82571.1"/>
    <property type="molecule type" value="Genomic_DNA"/>
</dbReference>
<sequence length="396" mass="45166">MLNIEDRKIDQQILDAPMFTKVLLEDIALASHRILIRSFLVRNDIVGQRTAMALRTAAERGVKVLIIKDRAGAMYEYSEENGQSFFHDEPDKDDWTDIHSLRSLHIQGRFLRRFYGLEPTSLKKNPHKGLLCHKNIVTIDDYKINDHSKVILIDNEIAYSGGINFGQEFDAPKGWLDFMLRIQDKEIAPKLAKLDETQLLDKELLNFIKKTRQHITVIMAYLGNPVYLNALTGLVNSGRSLHLITSKCPDSNRFSNDVFLRKLTTGINGNRQRLKISLRDGMVHAKALSRDHEKVRIGSQNMAFADDVYGESVVETNHPQAIQTIAQVAEDNTKKDIVLAGKDLESIYELCPRIHIIPAHIEETGKSLKLWAERKYRQEIAKARNKCTEAIKGFLL</sequence>
<protein>
    <recommendedName>
        <fullName evidence="1">PLD phosphodiesterase domain-containing protein</fullName>
    </recommendedName>
</protein>
<evidence type="ECO:0000259" key="1">
    <source>
        <dbReference type="PROSITE" id="PS50035"/>
    </source>
</evidence>
<dbReference type="STRING" id="1817814.A2V81_01320"/>
<dbReference type="PANTHER" id="PTHR21248">
    <property type="entry name" value="CARDIOLIPIN SYNTHASE"/>
    <property type="match status" value="1"/>
</dbReference>
<reference evidence="2 3" key="1">
    <citation type="journal article" date="2016" name="Nat. Commun.">
        <title>Thousands of microbial genomes shed light on interconnected biogeochemical processes in an aquifer system.</title>
        <authorList>
            <person name="Anantharaman K."/>
            <person name="Brown C.T."/>
            <person name="Hug L.A."/>
            <person name="Sharon I."/>
            <person name="Castelle C.J."/>
            <person name="Probst A.J."/>
            <person name="Thomas B.C."/>
            <person name="Singh A."/>
            <person name="Wilkins M.J."/>
            <person name="Karaoz U."/>
            <person name="Brodie E.L."/>
            <person name="Williams K.H."/>
            <person name="Hubbard S.S."/>
            <person name="Banfield J.F."/>
        </authorList>
    </citation>
    <scope>NUCLEOTIDE SEQUENCE [LARGE SCALE GENOMIC DNA]</scope>
</reference>
<dbReference type="PROSITE" id="PS50035">
    <property type="entry name" value="PLD"/>
    <property type="match status" value="1"/>
</dbReference>
<evidence type="ECO:0000313" key="2">
    <source>
        <dbReference type="EMBL" id="OGC82571.1"/>
    </source>
</evidence>
<dbReference type="AlphaFoldDB" id="A0A1F4XLJ1"/>
<accession>A0A1F4XLJ1</accession>
<dbReference type="Pfam" id="PF13091">
    <property type="entry name" value="PLDc_2"/>
    <property type="match status" value="2"/>
</dbReference>
<gene>
    <name evidence="2" type="ORF">A2V81_01320</name>
</gene>
<dbReference type="InterPro" id="IPR025202">
    <property type="entry name" value="PLD-like_dom"/>
</dbReference>
<feature type="domain" description="PLD phosphodiesterase" evidence="1">
    <location>
        <begin position="142"/>
        <end position="169"/>
    </location>
</feature>
<comment type="caution">
    <text evidence="2">The sequence shown here is derived from an EMBL/GenBank/DDBJ whole genome shotgun (WGS) entry which is preliminary data.</text>
</comment>
<organism evidence="2 3">
    <name type="scientific">Candidatus Abawacabacteria bacterium RBG_16_42_10</name>
    <dbReference type="NCBI Taxonomy" id="1817814"/>
    <lineage>
        <taxon>Bacteria</taxon>
        <taxon>Candidatus Abawacaibacteriota</taxon>
    </lineage>
</organism>
<evidence type="ECO:0000313" key="3">
    <source>
        <dbReference type="Proteomes" id="UP000177614"/>
    </source>
</evidence>
<proteinExistence type="predicted"/>